<dbReference type="InterPro" id="IPR038921">
    <property type="entry name" value="YOR389W-like"/>
</dbReference>
<accession>A0A1E4RTQ5</accession>
<keyword evidence="2" id="KW-0472">Membrane</keyword>
<dbReference type="GeneID" id="30991363"/>
<feature type="compositionally biased region" description="Pro residues" evidence="1">
    <location>
        <begin position="133"/>
        <end position="143"/>
    </location>
</feature>
<keyword evidence="4" id="KW-1185">Reference proteome</keyword>
<dbReference type="EMBL" id="KV453958">
    <property type="protein sequence ID" value="ODV70626.1"/>
    <property type="molecule type" value="Genomic_DNA"/>
</dbReference>
<dbReference type="OMA" id="WPMGTVE"/>
<sequence>MYLASLETRKHLPYVAGSVVFIVVTLLVNPWSVGHFIDHTATFGEEAGDGLLLPITRENASAIFNTVQGALRNKNAQVEPIGVSFIPAYIPEGTLLYHGNGDGQIPEGLEWVAMDHEFSYTFIADRGKHPGKHPGPPGGPGKPPSHWKPGKRPGPGPPAPSGGSGHTSMLTFRVREPLSRMILLDGSSAAKTTSGEMDQQFLLANMKDIDNPLFGEFEAAERICEWGKSFGLDGFIRIEMGYEAVICDFFDKLELVSNITVDWANNTLNLPIKLSDESLNEEYTDLFKSISAMEGYDQIRAGNVHDKRDGRILLDFSKFQTMLNRTYVGTDPYTRRIYNVSSDLREGIRDDLARVLKPGTNPYQSTNWQLMTTEIVEKFSPILRLINQTLSSDEATDLEKAKNITVFTTNTVRRFAQWSGADVSMESGLERAKLLAVKEYAHPLEPVASASDALIYSSLHKVTEMIVDAVFESFTVSRTIINSYFLKEDIDFSPLEKLQSDMIDLLNTLRWDSTFYRCSETCAWDEVCYTPSWGPSPLGWGQFGTYEDADGKRRIEPDLRCVSYKTILGHGGRPF</sequence>
<dbReference type="AlphaFoldDB" id="A0A1E4RTQ5"/>
<evidence type="ECO:0000313" key="3">
    <source>
        <dbReference type="EMBL" id="ODV70626.1"/>
    </source>
</evidence>
<feature type="region of interest" description="Disordered" evidence="1">
    <location>
        <begin position="125"/>
        <end position="168"/>
    </location>
</feature>
<dbReference type="PANTHER" id="PTHR35204">
    <property type="entry name" value="YALI0A21131P"/>
    <property type="match status" value="1"/>
</dbReference>
<protein>
    <submittedName>
        <fullName evidence="3">Uncharacterized protein</fullName>
    </submittedName>
</protein>
<keyword evidence="2" id="KW-1133">Transmembrane helix</keyword>
<reference evidence="3 4" key="1">
    <citation type="journal article" date="2016" name="Proc. Natl. Acad. Sci. U.S.A.">
        <title>Comparative genomics of biotechnologically important yeasts.</title>
        <authorList>
            <person name="Riley R."/>
            <person name="Haridas S."/>
            <person name="Wolfe K.H."/>
            <person name="Lopes M.R."/>
            <person name="Hittinger C.T."/>
            <person name="Goeker M."/>
            <person name="Salamov A.A."/>
            <person name="Wisecaver J.H."/>
            <person name="Long T.M."/>
            <person name="Calvey C.H."/>
            <person name="Aerts A.L."/>
            <person name="Barry K.W."/>
            <person name="Choi C."/>
            <person name="Clum A."/>
            <person name="Coughlan A.Y."/>
            <person name="Deshpande S."/>
            <person name="Douglass A.P."/>
            <person name="Hanson S.J."/>
            <person name="Klenk H.-P."/>
            <person name="LaButti K.M."/>
            <person name="Lapidus A."/>
            <person name="Lindquist E.A."/>
            <person name="Lipzen A.M."/>
            <person name="Meier-Kolthoff J.P."/>
            <person name="Ohm R.A."/>
            <person name="Otillar R.P."/>
            <person name="Pangilinan J.L."/>
            <person name="Peng Y."/>
            <person name="Rokas A."/>
            <person name="Rosa C.A."/>
            <person name="Scheuner C."/>
            <person name="Sibirny A.A."/>
            <person name="Slot J.C."/>
            <person name="Stielow J.B."/>
            <person name="Sun H."/>
            <person name="Kurtzman C.P."/>
            <person name="Blackwell M."/>
            <person name="Grigoriev I.V."/>
            <person name="Jeffries T.W."/>
        </authorList>
    </citation>
    <scope>NUCLEOTIDE SEQUENCE [LARGE SCALE GENOMIC DNA]</scope>
    <source>
        <strain evidence="4">ATCC 18201 / CBS 1600 / BCRC 20928 / JCM 3617 / NBRC 0987 / NRRL Y-1542</strain>
    </source>
</reference>
<feature type="transmembrane region" description="Helical" evidence="2">
    <location>
        <begin position="12"/>
        <end position="31"/>
    </location>
</feature>
<name>A0A1E4RTQ5_CYBJN</name>
<proteinExistence type="predicted"/>
<dbReference type="PANTHER" id="PTHR35204:SF1">
    <property type="entry name" value="ENTEROTOXIN"/>
    <property type="match status" value="1"/>
</dbReference>
<evidence type="ECO:0000256" key="2">
    <source>
        <dbReference type="SAM" id="Phobius"/>
    </source>
</evidence>
<dbReference type="STRING" id="983966.A0A1E4RTQ5"/>
<evidence type="ECO:0000313" key="4">
    <source>
        <dbReference type="Proteomes" id="UP000094389"/>
    </source>
</evidence>
<dbReference type="Proteomes" id="UP000094389">
    <property type="component" value="Unassembled WGS sequence"/>
</dbReference>
<gene>
    <name evidence="3" type="ORF">CYBJADRAFT_178978</name>
</gene>
<organism evidence="3 4">
    <name type="scientific">Cyberlindnera jadinii (strain ATCC 18201 / CBS 1600 / BCRC 20928 / JCM 3617 / NBRC 0987 / NRRL Y-1542)</name>
    <name type="common">Torula yeast</name>
    <name type="synonym">Candida utilis</name>
    <dbReference type="NCBI Taxonomy" id="983966"/>
    <lineage>
        <taxon>Eukaryota</taxon>
        <taxon>Fungi</taxon>
        <taxon>Dikarya</taxon>
        <taxon>Ascomycota</taxon>
        <taxon>Saccharomycotina</taxon>
        <taxon>Saccharomycetes</taxon>
        <taxon>Phaffomycetales</taxon>
        <taxon>Phaffomycetaceae</taxon>
        <taxon>Cyberlindnera</taxon>
    </lineage>
</organism>
<dbReference type="OrthoDB" id="10261782at2759"/>
<dbReference type="RefSeq" id="XP_020067665.1">
    <property type="nucleotide sequence ID" value="XM_020216967.1"/>
</dbReference>
<evidence type="ECO:0000256" key="1">
    <source>
        <dbReference type="SAM" id="MobiDB-lite"/>
    </source>
</evidence>
<keyword evidence="2" id="KW-0812">Transmembrane</keyword>